<dbReference type="RefSeq" id="WP_147123180.1">
    <property type="nucleotide sequence ID" value="NZ_VOPY01000002.1"/>
</dbReference>
<dbReference type="EMBL" id="VOPY01000002">
    <property type="protein sequence ID" value="TXC69226.1"/>
    <property type="molecule type" value="Genomic_DNA"/>
</dbReference>
<evidence type="ECO:0000313" key="3">
    <source>
        <dbReference type="Proteomes" id="UP000321129"/>
    </source>
</evidence>
<evidence type="ECO:0000313" key="2">
    <source>
        <dbReference type="EMBL" id="TXC69226.1"/>
    </source>
</evidence>
<accession>A0A5C6UB25</accession>
<evidence type="ECO:0000256" key="1">
    <source>
        <dbReference type="SAM" id="SignalP"/>
    </source>
</evidence>
<keyword evidence="1" id="KW-0732">Signal</keyword>
<gene>
    <name evidence="2" type="ORF">FSZ31_09940</name>
</gene>
<proteinExistence type="predicted"/>
<sequence>MTYRIPLAALAMTLILPIAGCVTTQQVARDDGYARLGEPTRAGPLIVRPTRIVEDSRCPINARCVWAGRLIVRANITHGAKSEARNLTLGTPVAIAGGRLMLDSGEPGKLAGQKTKPADYRLHFSFTN</sequence>
<name>A0A5C6UB25_9SPHN</name>
<feature type="signal peptide" evidence="1">
    <location>
        <begin position="1"/>
        <end position="24"/>
    </location>
</feature>
<dbReference type="Proteomes" id="UP000321129">
    <property type="component" value="Unassembled WGS sequence"/>
</dbReference>
<protein>
    <recommendedName>
        <fullName evidence="4">Lipoprotein</fullName>
    </recommendedName>
</protein>
<dbReference type="AlphaFoldDB" id="A0A5C6UB25"/>
<evidence type="ECO:0008006" key="4">
    <source>
        <dbReference type="Google" id="ProtNLM"/>
    </source>
</evidence>
<dbReference type="OrthoDB" id="163809at2"/>
<reference evidence="2 3" key="1">
    <citation type="submission" date="2019-08" db="EMBL/GenBank/DDBJ databases">
        <title>Sphingorhabdus soil sp. nov., isolated from arctic soil.</title>
        <authorList>
            <person name="Liu Y."/>
        </authorList>
    </citation>
    <scope>NUCLEOTIDE SEQUENCE [LARGE SCALE GENOMIC DNA]</scope>
    <source>
        <strain evidence="2 3">D-2Q-5-6</strain>
    </source>
</reference>
<feature type="chain" id="PRO_5022957574" description="Lipoprotein" evidence="1">
    <location>
        <begin position="25"/>
        <end position="128"/>
    </location>
</feature>
<organism evidence="2 3">
    <name type="scientific">Flavisphingopyxis soli</name>
    <dbReference type="NCBI Taxonomy" id="2601267"/>
    <lineage>
        <taxon>Bacteria</taxon>
        <taxon>Pseudomonadati</taxon>
        <taxon>Pseudomonadota</taxon>
        <taxon>Alphaproteobacteria</taxon>
        <taxon>Sphingomonadales</taxon>
        <taxon>Sphingopyxidaceae</taxon>
        <taxon>Flavisphingopyxis</taxon>
    </lineage>
</organism>
<keyword evidence="3" id="KW-1185">Reference proteome</keyword>
<comment type="caution">
    <text evidence="2">The sequence shown here is derived from an EMBL/GenBank/DDBJ whole genome shotgun (WGS) entry which is preliminary data.</text>
</comment>